<dbReference type="Proteomes" id="UP000194161">
    <property type="component" value="Chromosome"/>
</dbReference>
<dbReference type="AlphaFoldDB" id="A0A1W6ZEM4"/>
<evidence type="ECO:0000313" key="1">
    <source>
        <dbReference type="EMBL" id="ARP95725.1"/>
    </source>
</evidence>
<sequence length="87" mass="10046">MDGFLVYRKEMVKSPSEIYWFKSEESDYSMYVHFADSEQFLAYHVTRSLGDAMTLSYSVQKVHLSELAEIDARVVARLASFIKGPEI</sequence>
<protein>
    <submittedName>
        <fullName evidence="1">Uncharacterized protein</fullName>
    </submittedName>
</protein>
<dbReference type="KEGG" id="bgm:CAL15_15885"/>
<proteinExistence type="predicted"/>
<dbReference type="EMBL" id="CP021111">
    <property type="protein sequence ID" value="ARP95725.1"/>
    <property type="molecule type" value="Genomic_DNA"/>
</dbReference>
<organism evidence="1 2">
    <name type="scientific">Bordetella genomosp. 13</name>
    <dbReference type="NCBI Taxonomy" id="463040"/>
    <lineage>
        <taxon>Bacteria</taxon>
        <taxon>Pseudomonadati</taxon>
        <taxon>Pseudomonadota</taxon>
        <taxon>Betaproteobacteria</taxon>
        <taxon>Burkholderiales</taxon>
        <taxon>Alcaligenaceae</taxon>
        <taxon>Bordetella</taxon>
    </lineage>
</organism>
<accession>A0A1W6ZEM4</accession>
<gene>
    <name evidence="1" type="ORF">CAL15_15885</name>
</gene>
<name>A0A1W6ZEM4_9BORD</name>
<reference evidence="1 2" key="1">
    <citation type="submission" date="2017-05" db="EMBL/GenBank/DDBJ databases">
        <title>Complete and WGS of Bordetella genogroups.</title>
        <authorList>
            <person name="Spilker T."/>
            <person name="LiPuma J."/>
        </authorList>
    </citation>
    <scope>NUCLEOTIDE SEQUENCE [LARGE SCALE GENOMIC DNA]</scope>
    <source>
        <strain evidence="1 2">AU7206</strain>
    </source>
</reference>
<evidence type="ECO:0000313" key="2">
    <source>
        <dbReference type="Proteomes" id="UP000194161"/>
    </source>
</evidence>
<keyword evidence="2" id="KW-1185">Reference proteome</keyword>